<dbReference type="AlphaFoldDB" id="A0A379QER8"/>
<organism evidence="3 4">
    <name type="scientific">Salmonella enterica</name>
    <name type="common">Salmonella choleraesuis</name>
    <dbReference type="NCBI Taxonomy" id="28901"/>
    <lineage>
        <taxon>Bacteria</taxon>
        <taxon>Pseudomonadati</taxon>
        <taxon>Pseudomonadota</taxon>
        <taxon>Gammaproteobacteria</taxon>
        <taxon>Enterobacterales</taxon>
        <taxon>Enterobacteriaceae</taxon>
        <taxon>Salmonella</taxon>
    </lineage>
</organism>
<keyword evidence="1" id="KW-0732">Signal</keyword>
<reference evidence="3 4" key="1">
    <citation type="submission" date="2018-06" db="EMBL/GenBank/DDBJ databases">
        <authorList>
            <consortium name="Pathogen Informatics"/>
            <person name="Doyle S."/>
        </authorList>
    </citation>
    <scope>NUCLEOTIDE SEQUENCE [LARGE SCALE GENOMIC DNA]</scope>
    <source>
        <strain evidence="3 4">NCTC10252</strain>
    </source>
</reference>
<evidence type="ECO:0000313" key="4">
    <source>
        <dbReference type="Proteomes" id="UP000254597"/>
    </source>
</evidence>
<feature type="domain" description="Toxin co-regulated pilus biosynthesis protein Q C-terminal" evidence="2">
    <location>
        <begin position="187"/>
        <end position="273"/>
    </location>
</feature>
<evidence type="ECO:0000259" key="2">
    <source>
        <dbReference type="Pfam" id="PF10671"/>
    </source>
</evidence>
<proteinExistence type="predicted"/>
<evidence type="ECO:0000313" key="3">
    <source>
        <dbReference type="EMBL" id="SUF54942.1"/>
    </source>
</evidence>
<sequence length="275" mass="30905">MSRINIIVTMVMANALTACSAYKQPSDVNTEPKTGWIRFTEDQPVPKPVQHLPKFASVTSSHTSSMPLPLPSLQQSNSVSSQVVKSAGNQVPLMAAMHRLVPVNWRVRLSPTVAKEFKGNVSWNAGKDWKITTDTMLSEHGLKPVYNNQNKEIEIVFDTQQKTVIKPTSSNTGKPLTTTHSQVASTRVWEIEKGTTLITGFTEWMVKEKCPSGDGKWKLQRLTDTDYPIDYPLRFTGKNFEDVTEQLFDLYRTTQAPLYVSGYRPQCLIVISDKK</sequence>
<gene>
    <name evidence="3" type="primary">pilL_1</name>
    <name evidence="3" type="ORF">NCTC10252_00109</name>
</gene>
<protein>
    <submittedName>
        <fullName evidence="3">Putative exported protein</fullName>
    </submittedName>
</protein>
<accession>A0A379QER8</accession>
<name>A0A379QER8_SALER</name>
<dbReference type="Pfam" id="PF10671">
    <property type="entry name" value="TcpQ"/>
    <property type="match status" value="1"/>
</dbReference>
<dbReference type="Proteomes" id="UP000254597">
    <property type="component" value="Unassembled WGS sequence"/>
</dbReference>
<dbReference type="PROSITE" id="PS51257">
    <property type="entry name" value="PROKAR_LIPOPROTEIN"/>
    <property type="match status" value="1"/>
</dbReference>
<evidence type="ECO:0000256" key="1">
    <source>
        <dbReference type="SAM" id="SignalP"/>
    </source>
</evidence>
<dbReference type="InterPro" id="IPR018927">
    <property type="entry name" value="Pilus_synth_Q_C"/>
</dbReference>
<feature type="signal peptide" evidence="1">
    <location>
        <begin position="1"/>
        <end position="20"/>
    </location>
</feature>
<dbReference type="EMBL" id="UGWP01000002">
    <property type="protein sequence ID" value="SUF54942.1"/>
    <property type="molecule type" value="Genomic_DNA"/>
</dbReference>
<feature type="chain" id="PRO_5016781178" evidence="1">
    <location>
        <begin position="21"/>
        <end position="275"/>
    </location>
</feature>